<dbReference type="Gene3D" id="3.40.50.300">
    <property type="entry name" value="P-loop containing nucleotide triphosphate hydrolases"/>
    <property type="match status" value="1"/>
</dbReference>
<keyword evidence="5 8" id="KW-0378">Hydrolase</keyword>
<dbReference type="Pfam" id="PF01018">
    <property type="entry name" value="GTP1_OBG"/>
    <property type="match status" value="1"/>
</dbReference>
<evidence type="ECO:0000256" key="1">
    <source>
        <dbReference type="ARBA" id="ARBA00007699"/>
    </source>
</evidence>
<dbReference type="InterPro" id="IPR027417">
    <property type="entry name" value="P-loop_NTPase"/>
</dbReference>
<feature type="binding site" evidence="8">
    <location>
        <begin position="214"/>
        <end position="217"/>
    </location>
    <ligand>
        <name>GTP</name>
        <dbReference type="ChEBI" id="CHEBI:37565"/>
    </ligand>
</feature>
<feature type="region of interest" description="Disordered" evidence="9">
    <location>
        <begin position="122"/>
        <end position="149"/>
    </location>
</feature>
<dbReference type="AlphaFoldDB" id="A0A7V6A4Y9"/>
<dbReference type="GO" id="GO:0000287">
    <property type="term" value="F:magnesium ion binding"/>
    <property type="evidence" value="ECO:0007669"/>
    <property type="project" value="InterPro"/>
</dbReference>
<dbReference type="EC" id="3.6.5.-" evidence="8"/>
<feature type="domain" description="OBG-type G" evidence="10">
    <location>
        <begin position="161"/>
        <end position="332"/>
    </location>
</feature>
<dbReference type="GO" id="GO:0003924">
    <property type="term" value="F:GTPase activity"/>
    <property type="evidence" value="ECO:0007669"/>
    <property type="project" value="UniProtKB-UniRule"/>
</dbReference>
<dbReference type="PIRSF" id="PIRSF002401">
    <property type="entry name" value="GTP_bd_Obg/CgtA"/>
    <property type="match status" value="1"/>
</dbReference>
<dbReference type="GO" id="GO:0005525">
    <property type="term" value="F:GTP binding"/>
    <property type="evidence" value="ECO:0007669"/>
    <property type="project" value="UniProtKB-UniRule"/>
</dbReference>
<dbReference type="InterPro" id="IPR036726">
    <property type="entry name" value="GTP1_OBG_dom_sf"/>
</dbReference>
<keyword evidence="6 8" id="KW-0460">Magnesium</keyword>
<dbReference type="NCBIfam" id="TIGR02729">
    <property type="entry name" value="Obg_CgtA"/>
    <property type="match status" value="1"/>
</dbReference>
<feature type="binding site" evidence="8">
    <location>
        <begin position="313"/>
        <end position="315"/>
    </location>
    <ligand>
        <name>GTP</name>
        <dbReference type="ChEBI" id="CHEBI:37565"/>
    </ligand>
</feature>
<dbReference type="CDD" id="cd01898">
    <property type="entry name" value="Obg"/>
    <property type="match status" value="1"/>
</dbReference>
<evidence type="ECO:0000313" key="12">
    <source>
        <dbReference type="EMBL" id="HHS30342.1"/>
    </source>
</evidence>
<dbReference type="HAMAP" id="MF_01454">
    <property type="entry name" value="GTPase_Obg"/>
    <property type="match status" value="1"/>
</dbReference>
<comment type="subunit">
    <text evidence="8">Monomer.</text>
</comment>
<dbReference type="FunFam" id="2.70.210.12:FF:000001">
    <property type="entry name" value="GTPase Obg"/>
    <property type="match status" value="1"/>
</dbReference>
<dbReference type="PANTHER" id="PTHR11702:SF31">
    <property type="entry name" value="MITOCHONDRIAL RIBOSOME-ASSOCIATED GTPASE 2"/>
    <property type="match status" value="1"/>
</dbReference>
<feature type="binding site" evidence="8">
    <location>
        <begin position="192"/>
        <end position="196"/>
    </location>
    <ligand>
        <name>GTP</name>
        <dbReference type="ChEBI" id="CHEBI:37565"/>
    </ligand>
</feature>
<dbReference type="PROSITE" id="PS51710">
    <property type="entry name" value="G_OBG"/>
    <property type="match status" value="1"/>
</dbReference>
<sequence length="354" mass="37651">MKSFPDEAEIIVHGGAGGPGCVSFRRARFQPRGRPDGGTGGRGGDVILTASRHERTLAYFKRRKIFQADNGQAGQGQDRVGKNGAPLLVPVPLGTLVYELDSGELLGELLHDGEHLVVAKGGRGGKGNAHFASSRLRSPRFAQSGEQGESRRLRLELQILAHVGLMGAPNAGKTTLLKALTASQARVGDFPFTTLAPQLGVIFLDDQEPLTVAEIPGLIRGAHRGKGLGHRFLRHLKRTLVLVQVVDLSQIDPAQPLAPFQELEEELKASDPGLLSKPRLIALNKVDLLPAGFPLKTVTETYGGLGRRLLVVSGLTGAGLPALRRAIADEVARLGPAKTELASSEPDFHGIKPA</sequence>
<dbReference type="Pfam" id="PF01926">
    <property type="entry name" value="MMR_HSR1"/>
    <property type="match status" value="1"/>
</dbReference>
<feature type="domain" description="Obg" evidence="11">
    <location>
        <begin position="2"/>
        <end position="160"/>
    </location>
</feature>
<dbReference type="SUPFAM" id="SSF52540">
    <property type="entry name" value="P-loop containing nucleoside triphosphate hydrolases"/>
    <property type="match status" value="1"/>
</dbReference>
<dbReference type="EMBL" id="DTGR01000183">
    <property type="protein sequence ID" value="HHS30342.1"/>
    <property type="molecule type" value="Genomic_DNA"/>
</dbReference>
<dbReference type="InterPro" id="IPR045086">
    <property type="entry name" value="OBG_GTPase"/>
</dbReference>
<evidence type="ECO:0000256" key="9">
    <source>
        <dbReference type="SAM" id="MobiDB-lite"/>
    </source>
</evidence>
<dbReference type="InterPro" id="IPR006073">
    <property type="entry name" value="GTP-bd"/>
</dbReference>
<evidence type="ECO:0000256" key="4">
    <source>
        <dbReference type="ARBA" id="ARBA00022741"/>
    </source>
</evidence>
<comment type="similarity">
    <text evidence="1 8">Belongs to the TRAFAC class OBG-HflX-like GTPase superfamily. OBG GTPase family.</text>
</comment>
<keyword evidence="3 8" id="KW-0479">Metal-binding</keyword>
<evidence type="ECO:0000256" key="5">
    <source>
        <dbReference type="ARBA" id="ARBA00022801"/>
    </source>
</evidence>
<keyword evidence="2 8" id="KW-0963">Cytoplasm</keyword>
<comment type="subcellular location">
    <subcellularLocation>
        <location evidence="8">Cytoplasm</location>
    </subcellularLocation>
</comment>
<organism evidence="12">
    <name type="scientific">Desulfobacca acetoxidans</name>
    <dbReference type="NCBI Taxonomy" id="60893"/>
    <lineage>
        <taxon>Bacteria</taxon>
        <taxon>Pseudomonadati</taxon>
        <taxon>Thermodesulfobacteriota</taxon>
        <taxon>Desulfobaccia</taxon>
        <taxon>Desulfobaccales</taxon>
        <taxon>Desulfobaccaceae</taxon>
        <taxon>Desulfobacca</taxon>
    </lineage>
</organism>
<evidence type="ECO:0000256" key="8">
    <source>
        <dbReference type="HAMAP-Rule" id="MF_01454"/>
    </source>
</evidence>
<dbReference type="InterPro" id="IPR006169">
    <property type="entry name" value="GTP1_OBG_dom"/>
</dbReference>
<dbReference type="GO" id="GO:0043022">
    <property type="term" value="F:ribosome binding"/>
    <property type="evidence" value="ECO:0007669"/>
    <property type="project" value="UniProtKB-ARBA"/>
</dbReference>
<feature type="binding site" evidence="8">
    <location>
        <begin position="284"/>
        <end position="287"/>
    </location>
    <ligand>
        <name>GTP</name>
        <dbReference type="ChEBI" id="CHEBI:37565"/>
    </ligand>
</feature>
<reference evidence="12" key="1">
    <citation type="journal article" date="2020" name="mSystems">
        <title>Genome- and Community-Level Interaction Insights into Carbon Utilization and Element Cycling Functions of Hydrothermarchaeota in Hydrothermal Sediment.</title>
        <authorList>
            <person name="Zhou Z."/>
            <person name="Liu Y."/>
            <person name="Xu W."/>
            <person name="Pan J."/>
            <person name="Luo Z.H."/>
            <person name="Li M."/>
        </authorList>
    </citation>
    <scope>NUCLEOTIDE SEQUENCE [LARGE SCALE GENOMIC DNA]</scope>
    <source>
        <strain evidence="12">SpSt-767</strain>
    </source>
</reference>
<evidence type="ECO:0000256" key="7">
    <source>
        <dbReference type="ARBA" id="ARBA00023134"/>
    </source>
</evidence>
<dbReference type="GO" id="GO:0005737">
    <property type="term" value="C:cytoplasm"/>
    <property type="evidence" value="ECO:0007669"/>
    <property type="project" value="UniProtKB-SubCell"/>
</dbReference>
<keyword evidence="4 8" id="KW-0547">Nucleotide-binding</keyword>
<dbReference type="GO" id="GO:0042254">
    <property type="term" value="P:ribosome biogenesis"/>
    <property type="evidence" value="ECO:0007669"/>
    <property type="project" value="UniProtKB-UniRule"/>
</dbReference>
<evidence type="ECO:0000256" key="2">
    <source>
        <dbReference type="ARBA" id="ARBA00022490"/>
    </source>
</evidence>
<evidence type="ECO:0000259" key="11">
    <source>
        <dbReference type="PROSITE" id="PS51883"/>
    </source>
</evidence>
<feature type="binding site" evidence="8">
    <location>
        <position position="174"/>
    </location>
    <ligand>
        <name>Mg(2+)</name>
        <dbReference type="ChEBI" id="CHEBI:18420"/>
    </ligand>
</feature>
<dbReference type="Gene3D" id="2.70.210.12">
    <property type="entry name" value="GTP1/OBG domain"/>
    <property type="match status" value="1"/>
</dbReference>
<gene>
    <name evidence="12" type="primary">obgE</name>
    <name evidence="8" type="synonym">obg</name>
    <name evidence="12" type="ORF">ENV52_11655</name>
</gene>
<protein>
    <recommendedName>
        <fullName evidence="8">GTPase Obg</fullName>
        <ecNumber evidence="8">3.6.5.-</ecNumber>
    </recommendedName>
    <alternativeName>
        <fullName evidence="8">GTP-binding protein Obg</fullName>
    </alternativeName>
</protein>
<evidence type="ECO:0000256" key="3">
    <source>
        <dbReference type="ARBA" id="ARBA00022723"/>
    </source>
</evidence>
<evidence type="ECO:0000259" key="10">
    <source>
        <dbReference type="PROSITE" id="PS51710"/>
    </source>
</evidence>
<feature type="binding site" evidence="8">
    <location>
        <position position="194"/>
    </location>
    <ligand>
        <name>Mg(2+)</name>
        <dbReference type="ChEBI" id="CHEBI:18420"/>
    </ligand>
</feature>
<comment type="cofactor">
    <cofactor evidence="8">
        <name>Mg(2+)</name>
        <dbReference type="ChEBI" id="CHEBI:18420"/>
    </cofactor>
</comment>
<dbReference type="SUPFAM" id="SSF82051">
    <property type="entry name" value="Obg GTP-binding protein N-terminal domain"/>
    <property type="match status" value="1"/>
</dbReference>
<comment type="caution">
    <text evidence="8">Lacks conserved residue(s) required for the propagation of feature annotation.</text>
</comment>
<name>A0A7V6A4Y9_9BACT</name>
<comment type="function">
    <text evidence="8">An essential GTPase which binds GTP, GDP and possibly (p)ppGpp with moderate affinity, with high nucleotide exchange rates and a fairly low GTP hydrolysis rate. Plays a role in control of the cell cycle, stress response, ribosome biogenesis and in those bacteria that undergo differentiation, in morphogenesis control.</text>
</comment>
<dbReference type="InterPro" id="IPR014100">
    <property type="entry name" value="GTP-bd_Obg/CgtA"/>
</dbReference>
<dbReference type="InterPro" id="IPR031167">
    <property type="entry name" value="G_OBG"/>
</dbReference>
<comment type="caution">
    <text evidence="12">The sequence shown here is derived from an EMBL/GenBank/DDBJ whole genome shotgun (WGS) entry which is preliminary data.</text>
</comment>
<dbReference type="PRINTS" id="PR00326">
    <property type="entry name" value="GTP1OBG"/>
</dbReference>
<dbReference type="PANTHER" id="PTHR11702">
    <property type="entry name" value="DEVELOPMENTALLY REGULATED GTP-BINDING PROTEIN-RELATED"/>
    <property type="match status" value="1"/>
</dbReference>
<evidence type="ECO:0000256" key="6">
    <source>
        <dbReference type="ARBA" id="ARBA00022842"/>
    </source>
</evidence>
<proteinExistence type="inferred from homology"/>
<dbReference type="NCBIfam" id="NF008956">
    <property type="entry name" value="PRK12299.1"/>
    <property type="match status" value="1"/>
</dbReference>
<dbReference type="PROSITE" id="PS51883">
    <property type="entry name" value="OBG"/>
    <property type="match status" value="1"/>
</dbReference>
<accession>A0A7V6A4Y9</accession>
<keyword evidence="7 8" id="KW-0342">GTP-binding</keyword>